<dbReference type="EMBL" id="CP147846">
    <property type="protein sequence ID" value="WXG69507.1"/>
    <property type="molecule type" value="Genomic_DNA"/>
</dbReference>
<gene>
    <name evidence="1" type="ORF">WDS16_02835</name>
</gene>
<protein>
    <recommendedName>
        <fullName evidence="3">Excreted virulence factor EspC, type VII ESX diderm</fullName>
    </recommendedName>
</protein>
<dbReference type="RefSeq" id="WP_338890324.1">
    <property type="nucleotide sequence ID" value="NZ_CP147846.1"/>
</dbReference>
<sequence>MSIHVDHEALSDVADSLSAAASHLETVGDRLPREPDAGIGTGPLLAIISRLLANAGHLVDGLSAAGSAVHEINSAYSRADLETADQLVLEQWVD</sequence>
<reference evidence="1 2" key="1">
    <citation type="submission" date="2024-03" db="EMBL/GenBank/DDBJ databases">
        <title>Natural products discovery in diverse microorganisms through a two-stage MS feature dereplication strategy.</title>
        <authorList>
            <person name="Zhang R."/>
        </authorList>
    </citation>
    <scope>NUCLEOTIDE SEQUENCE [LARGE SCALE GENOMIC DNA]</scope>
    <source>
        <strain evidence="1 2">18930</strain>
    </source>
</reference>
<evidence type="ECO:0008006" key="3">
    <source>
        <dbReference type="Google" id="ProtNLM"/>
    </source>
</evidence>
<keyword evidence="2" id="KW-1185">Reference proteome</keyword>
<organism evidence="1 2">
    <name type="scientific">Rhodococcus sovatensis</name>
    <dbReference type="NCBI Taxonomy" id="1805840"/>
    <lineage>
        <taxon>Bacteria</taxon>
        <taxon>Bacillati</taxon>
        <taxon>Actinomycetota</taxon>
        <taxon>Actinomycetes</taxon>
        <taxon>Mycobacteriales</taxon>
        <taxon>Nocardiaceae</taxon>
        <taxon>Rhodococcus</taxon>
    </lineage>
</organism>
<proteinExistence type="predicted"/>
<accession>A0ABZ2PKU8</accession>
<dbReference type="Proteomes" id="UP001432000">
    <property type="component" value="Chromosome"/>
</dbReference>
<name>A0ABZ2PKU8_9NOCA</name>
<evidence type="ECO:0000313" key="1">
    <source>
        <dbReference type="EMBL" id="WXG69507.1"/>
    </source>
</evidence>
<evidence type="ECO:0000313" key="2">
    <source>
        <dbReference type="Proteomes" id="UP001432000"/>
    </source>
</evidence>